<dbReference type="GeneID" id="82298051"/>
<dbReference type="Pfam" id="PF04032">
    <property type="entry name" value="Rpr2"/>
    <property type="match status" value="1"/>
</dbReference>
<proteinExistence type="inferred from homology"/>
<evidence type="ECO:0000256" key="1">
    <source>
        <dbReference type="ARBA" id="ARBA00022490"/>
    </source>
</evidence>
<feature type="binding site" evidence="8">
    <location>
        <position position="92"/>
    </location>
    <ligand>
        <name>Zn(2+)</name>
        <dbReference type="ChEBI" id="CHEBI:29105"/>
    </ligand>
</feature>
<evidence type="ECO:0000256" key="8">
    <source>
        <dbReference type="HAMAP-Rule" id="MF_00757"/>
    </source>
</evidence>
<dbReference type="GO" id="GO:0001682">
    <property type="term" value="P:tRNA 5'-leader removal"/>
    <property type="evidence" value="ECO:0007669"/>
    <property type="project" value="UniProtKB-UniRule"/>
</dbReference>
<keyword evidence="2 8" id="KW-0819">tRNA processing</keyword>
<comment type="similarity">
    <text evidence="8">Belongs to the eukaryotic/archaeal RNase P protein component 4 family.</text>
</comment>
<evidence type="ECO:0000256" key="3">
    <source>
        <dbReference type="ARBA" id="ARBA00022722"/>
    </source>
</evidence>
<protein>
    <recommendedName>
        <fullName evidence="8">Ribonuclease P protein component 4</fullName>
        <shortName evidence="8">RNase P component 4</shortName>
        <ecNumber evidence="8">3.1.26.5</ecNumber>
    </recommendedName>
    <alternativeName>
        <fullName evidence="8">Rpp21</fullName>
    </alternativeName>
</protein>
<comment type="catalytic activity">
    <reaction evidence="8">
        <text>Endonucleolytic cleavage of RNA, removing 5'-extranucleotides from tRNA precursor.</text>
        <dbReference type="EC" id="3.1.26.5"/>
    </reaction>
</comment>
<comment type="caution">
    <text evidence="10">The sequence shown here is derived from an EMBL/GenBank/DDBJ whole genome shotgun (WGS) entry which is preliminary data.</text>
</comment>
<dbReference type="AlphaFoldDB" id="A0A371NBB3"/>
<feature type="binding site" evidence="8">
    <location>
        <position position="63"/>
    </location>
    <ligand>
        <name>Zn(2+)</name>
        <dbReference type="ChEBI" id="CHEBI:29105"/>
    </ligand>
</feature>
<dbReference type="PANTHER" id="PTHR14742">
    <property type="entry name" value="RIBONUCLEASE P SUBUNIT P21"/>
    <property type="match status" value="1"/>
</dbReference>
<dbReference type="EC" id="3.1.26.5" evidence="8"/>
<dbReference type="HAMAP" id="MF_00757">
    <property type="entry name" value="RNase_P_4"/>
    <property type="match status" value="1"/>
</dbReference>
<dbReference type="GO" id="GO:0004526">
    <property type="term" value="F:ribonuclease P activity"/>
    <property type="evidence" value="ECO:0007669"/>
    <property type="project" value="UniProtKB-UniRule"/>
</dbReference>
<dbReference type="Proteomes" id="UP000256864">
    <property type="component" value="Unassembled WGS sequence"/>
</dbReference>
<dbReference type="GO" id="GO:0030677">
    <property type="term" value="C:ribonuclease P complex"/>
    <property type="evidence" value="ECO:0007669"/>
    <property type="project" value="UniProtKB-UniRule"/>
</dbReference>
<keyword evidence="3 8" id="KW-0540">Nuclease</keyword>
<comment type="cofactor">
    <cofactor evidence="8">
        <name>Zn(2+)</name>
        <dbReference type="ChEBI" id="CHEBI:29105"/>
    </cofactor>
    <text evidence="8">Binds 1 zinc ion per subunit.</text>
</comment>
<evidence type="ECO:0000256" key="6">
    <source>
        <dbReference type="ARBA" id="ARBA00022801"/>
    </source>
</evidence>
<dbReference type="PANTHER" id="PTHR14742:SF0">
    <property type="entry name" value="RIBONUCLEASE P PROTEIN SUBUNIT P21"/>
    <property type="match status" value="1"/>
</dbReference>
<evidence type="ECO:0000256" key="7">
    <source>
        <dbReference type="ARBA" id="ARBA00022833"/>
    </source>
</evidence>
<evidence type="ECO:0000256" key="5">
    <source>
        <dbReference type="ARBA" id="ARBA00022759"/>
    </source>
</evidence>
<dbReference type="InterPro" id="IPR016432">
    <property type="entry name" value="RNP4"/>
</dbReference>
<keyword evidence="6 8" id="KW-0378">Hydrolase</keyword>
<keyword evidence="7 8" id="KW-0862">Zinc</keyword>
<keyword evidence="5 8" id="KW-0255">Endonuclease</keyword>
<comment type="subunit">
    <text evidence="8">Consists of a catalytic RNA component and at least 4-5 protein subunits.</text>
</comment>
<organism evidence="10 11">
    <name type="scientific">Methanothermobacter defluvii</name>
    <dbReference type="NCBI Taxonomy" id="49339"/>
    <lineage>
        <taxon>Archaea</taxon>
        <taxon>Methanobacteriati</taxon>
        <taxon>Methanobacteriota</taxon>
        <taxon>Methanomada group</taxon>
        <taxon>Methanobacteria</taxon>
        <taxon>Methanobacteriales</taxon>
        <taxon>Methanobacteriaceae</taxon>
        <taxon>Methanothermobacter</taxon>
    </lineage>
</organism>
<dbReference type="GO" id="GO:0005737">
    <property type="term" value="C:cytoplasm"/>
    <property type="evidence" value="ECO:0007669"/>
    <property type="project" value="UniProtKB-SubCell"/>
</dbReference>
<keyword evidence="11" id="KW-1185">Reference proteome</keyword>
<keyword evidence="4 8" id="KW-0479">Metal-binding</keyword>
<feature type="compositionally biased region" description="Basic and acidic residues" evidence="9">
    <location>
        <begin position="111"/>
        <end position="121"/>
    </location>
</feature>
<evidence type="ECO:0000313" key="10">
    <source>
        <dbReference type="EMBL" id="REE26327.1"/>
    </source>
</evidence>
<feature type="region of interest" description="Disordered" evidence="9">
    <location>
        <begin position="107"/>
        <end position="140"/>
    </location>
</feature>
<feature type="binding site" evidence="8">
    <location>
        <position position="89"/>
    </location>
    <ligand>
        <name>Zn(2+)</name>
        <dbReference type="ChEBI" id="CHEBI:29105"/>
    </ligand>
</feature>
<evidence type="ECO:0000256" key="2">
    <source>
        <dbReference type="ARBA" id="ARBA00022694"/>
    </source>
</evidence>
<comment type="subcellular location">
    <subcellularLocation>
        <location evidence="8">Cytoplasm</location>
    </subcellularLocation>
</comment>
<dbReference type="Gene3D" id="6.20.50.20">
    <property type="match status" value="1"/>
</dbReference>
<evidence type="ECO:0000256" key="4">
    <source>
        <dbReference type="ARBA" id="ARBA00022723"/>
    </source>
</evidence>
<dbReference type="Gene3D" id="1.20.5.420">
    <property type="entry name" value="Immunoglobulin FC, subunit C"/>
    <property type="match status" value="1"/>
</dbReference>
<reference evidence="10 11" key="1">
    <citation type="submission" date="2018-07" db="EMBL/GenBank/DDBJ databases">
        <title>Genomic Encyclopedia of Type Strains, Phase IV (KMG-IV): sequencing the most valuable type-strain genomes for metagenomic binning, comparative biology and taxonomic classification.</title>
        <authorList>
            <person name="Goeker M."/>
        </authorList>
    </citation>
    <scope>NUCLEOTIDE SEQUENCE [LARGE SCALE GENOMIC DNA]</scope>
    <source>
        <strain evidence="10 11">DSM 7466</strain>
    </source>
</reference>
<keyword evidence="1 8" id="KW-0963">Cytoplasm</keyword>
<accession>A0A371NBB3</accession>
<comment type="function">
    <text evidence="8">Part of ribonuclease P, a protein complex that generates mature tRNA molecules by cleaving their 5'-ends.</text>
</comment>
<evidence type="ECO:0000256" key="9">
    <source>
        <dbReference type="SAM" id="MobiDB-lite"/>
    </source>
</evidence>
<dbReference type="InterPro" id="IPR007175">
    <property type="entry name" value="Rpr2/Snm1/Rpp21"/>
</dbReference>
<evidence type="ECO:0000313" key="11">
    <source>
        <dbReference type="Proteomes" id="UP000256864"/>
    </source>
</evidence>
<dbReference type="EMBL" id="QREL01000002">
    <property type="protein sequence ID" value="REE26327.1"/>
    <property type="molecule type" value="Genomic_DNA"/>
</dbReference>
<dbReference type="RefSeq" id="WP_115892623.1">
    <property type="nucleotide sequence ID" value="NZ_QREL01000002.1"/>
</dbReference>
<sequence length="140" mass="16968">MRRGKRPRWMLKIAEERIDILFRMADREFSANPHRSHRYTELARNIAMKYRVRIPREWRRRFCRKCYSFLKPGANCTVRIADGKVNFRCHECGHIMRFPYIREKKDRRRNKIESHTTKEGTDEQVTVGAHNKCGESRSDR</sequence>
<feature type="binding site" evidence="8">
    <location>
        <position position="66"/>
    </location>
    <ligand>
        <name>Zn(2+)</name>
        <dbReference type="ChEBI" id="CHEBI:29105"/>
    </ligand>
</feature>
<dbReference type="GO" id="GO:0008270">
    <property type="term" value="F:zinc ion binding"/>
    <property type="evidence" value="ECO:0007669"/>
    <property type="project" value="UniProtKB-UniRule"/>
</dbReference>
<name>A0A371NBB3_9EURY</name>
<gene>
    <name evidence="8" type="primary">rnp4</name>
    <name evidence="10" type="ORF">C7452_1289</name>
</gene>